<protein>
    <recommendedName>
        <fullName evidence="5">Lipoprotein</fullName>
    </recommendedName>
</protein>
<feature type="chain" id="PRO_5031569744" description="Lipoprotein" evidence="2">
    <location>
        <begin position="27"/>
        <end position="160"/>
    </location>
</feature>
<dbReference type="Proteomes" id="UP000502248">
    <property type="component" value="Chromosome"/>
</dbReference>
<evidence type="ECO:0000313" key="4">
    <source>
        <dbReference type="Proteomes" id="UP000502248"/>
    </source>
</evidence>
<proteinExistence type="predicted"/>
<evidence type="ECO:0000256" key="1">
    <source>
        <dbReference type="SAM" id="MobiDB-lite"/>
    </source>
</evidence>
<evidence type="ECO:0000313" key="3">
    <source>
        <dbReference type="EMBL" id="QJD87471.1"/>
    </source>
</evidence>
<dbReference type="EMBL" id="CP051680">
    <property type="protein sequence ID" value="QJD87471.1"/>
    <property type="molecule type" value="Genomic_DNA"/>
</dbReference>
<keyword evidence="4" id="KW-1185">Reference proteome</keyword>
<dbReference type="RefSeq" id="WP_169283715.1">
    <property type="nucleotide sequence ID" value="NZ_CP051680.1"/>
</dbReference>
<feature type="compositionally biased region" description="Acidic residues" evidence="1">
    <location>
        <begin position="51"/>
        <end position="60"/>
    </location>
</feature>
<feature type="region of interest" description="Disordered" evidence="1">
    <location>
        <begin position="28"/>
        <end position="61"/>
    </location>
</feature>
<feature type="compositionally biased region" description="Low complexity" evidence="1">
    <location>
        <begin position="35"/>
        <end position="50"/>
    </location>
</feature>
<keyword evidence="2" id="KW-0732">Signal</keyword>
<dbReference type="PROSITE" id="PS51257">
    <property type="entry name" value="PROKAR_LIPOPROTEIN"/>
    <property type="match status" value="1"/>
</dbReference>
<gene>
    <name evidence="3" type="ORF">HH215_32705</name>
</gene>
<accession>A0A7Z2ZPH9</accession>
<name>A0A7Z2ZPH9_9BACL</name>
<evidence type="ECO:0008006" key="5">
    <source>
        <dbReference type="Google" id="ProtNLM"/>
    </source>
</evidence>
<sequence>MMNKSAKRFKWGVAIVALTLVLTACGAKNNGSEGPSASPTSSSTPLPTASDSEEPGEDPGELILKQFQDSAMASPPANELFASFKELIAEVEPAQADDMVRSLEAYYVKNLPGVEKEYEAEKVQQLLSKSEWPITEEKAESIGDAAVRDLVQRTYAGDTS</sequence>
<reference evidence="3 4" key="1">
    <citation type="submission" date="2020-04" db="EMBL/GenBank/DDBJ databases">
        <title>Genome sequencing of novel species.</title>
        <authorList>
            <person name="Heo J."/>
            <person name="Kim S.-J."/>
            <person name="Kim J.-S."/>
            <person name="Hong S.-B."/>
            <person name="Kwon S.-W."/>
        </authorList>
    </citation>
    <scope>NUCLEOTIDE SEQUENCE [LARGE SCALE GENOMIC DNA]</scope>
    <source>
        <strain evidence="3 4">MFER-1</strain>
    </source>
</reference>
<feature type="signal peptide" evidence="2">
    <location>
        <begin position="1"/>
        <end position="26"/>
    </location>
</feature>
<dbReference type="KEGG" id="cheb:HH215_32705"/>
<dbReference type="AlphaFoldDB" id="A0A7Z2ZPH9"/>
<organism evidence="3 4">
    <name type="scientific">Cohnella herbarum</name>
    <dbReference type="NCBI Taxonomy" id="2728023"/>
    <lineage>
        <taxon>Bacteria</taxon>
        <taxon>Bacillati</taxon>
        <taxon>Bacillota</taxon>
        <taxon>Bacilli</taxon>
        <taxon>Bacillales</taxon>
        <taxon>Paenibacillaceae</taxon>
        <taxon>Cohnella</taxon>
    </lineage>
</organism>
<evidence type="ECO:0000256" key="2">
    <source>
        <dbReference type="SAM" id="SignalP"/>
    </source>
</evidence>